<reference evidence="1 2" key="2">
    <citation type="journal article" date="2016" name="Infect. Immun.">
        <title>Helicobacter saguini, a Novel Helicobacter Isolated from Cotton-Top Tamarins with Ulcerative Colitis, Has Proinflammatory Properties and Induces Typhlocolitis and Dysplasia in Gnotobiotic IL-10-/- Mice.</title>
        <authorList>
            <person name="Shen Z."/>
            <person name="Mannion A."/>
            <person name="Whary M.T."/>
            <person name="Muthupalani S."/>
            <person name="Sheh A."/>
            <person name="Feng Y."/>
            <person name="Gong G."/>
            <person name="Vandamme P."/>
            <person name="Holcombe H.R."/>
            <person name="Paster B.J."/>
            <person name="Fox J.G."/>
        </authorList>
    </citation>
    <scope>NUCLEOTIDE SEQUENCE [LARGE SCALE GENOMIC DNA]</scope>
    <source>
        <strain evidence="1 2">MIT 97-6194</strain>
    </source>
</reference>
<dbReference type="EMBL" id="JRMP02000015">
    <property type="protein sequence ID" value="TLD93247.1"/>
    <property type="molecule type" value="Genomic_DNA"/>
</dbReference>
<dbReference type="Proteomes" id="UP000029714">
    <property type="component" value="Unassembled WGS sequence"/>
</dbReference>
<protein>
    <submittedName>
        <fullName evidence="1">Uncharacterized protein</fullName>
    </submittedName>
</protein>
<sequence>MYHIVFNCNDNYVKYTAVLIQNIINYVDKNKAFGEISEDVIYTGGGGGNATPLMKNALTLLTKANATTLI</sequence>
<gene>
    <name evidence="1" type="ORF">LS64_009030</name>
</gene>
<evidence type="ECO:0000313" key="2">
    <source>
        <dbReference type="Proteomes" id="UP000029714"/>
    </source>
</evidence>
<keyword evidence="2" id="KW-1185">Reference proteome</keyword>
<reference evidence="1 2" key="1">
    <citation type="journal article" date="2014" name="Genome Announc.">
        <title>Draft genome sequences of eight enterohepatic helicobacter species isolated from both laboratory and wild rodents.</title>
        <authorList>
            <person name="Sheh A."/>
            <person name="Shen Z."/>
            <person name="Fox J.G."/>
        </authorList>
    </citation>
    <scope>NUCLEOTIDE SEQUENCE [LARGE SCALE GENOMIC DNA]</scope>
    <source>
        <strain evidence="1 2">MIT 97-6194</strain>
    </source>
</reference>
<organism evidence="1 2">
    <name type="scientific">Helicobacter saguini</name>
    <dbReference type="NCBI Taxonomy" id="1548018"/>
    <lineage>
        <taxon>Bacteria</taxon>
        <taxon>Pseudomonadati</taxon>
        <taxon>Campylobacterota</taxon>
        <taxon>Epsilonproteobacteria</taxon>
        <taxon>Campylobacterales</taxon>
        <taxon>Helicobacteraceae</taxon>
        <taxon>Helicobacter</taxon>
    </lineage>
</organism>
<dbReference type="AlphaFoldDB" id="A0A4U8T415"/>
<evidence type="ECO:0000313" key="1">
    <source>
        <dbReference type="EMBL" id="TLD93247.1"/>
    </source>
</evidence>
<dbReference type="RefSeq" id="WP_138127317.1">
    <property type="nucleotide sequence ID" value="NZ_JRMP02000015.1"/>
</dbReference>
<proteinExistence type="predicted"/>
<name>A0A4U8T415_9HELI</name>
<comment type="caution">
    <text evidence="1">The sequence shown here is derived from an EMBL/GenBank/DDBJ whole genome shotgun (WGS) entry which is preliminary data.</text>
</comment>
<accession>A0A4U8T415</accession>